<evidence type="ECO:0000313" key="8">
    <source>
        <dbReference type="EMBL" id="HIU92095.1"/>
    </source>
</evidence>
<evidence type="ECO:0000256" key="5">
    <source>
        <dbReference type="ARBA" id="ARBA00022989"/>
    </source>
</evidence>
<accession>A0A9D1SQW6</accession>
<keyword evidence="3" id="KW-1003">Cell membrane</keyword>
<evidence type="ECO:0000256" key="1">
    <source>
        <dbReference type="ARBA" id="ARBA00004651"/>
    </source>
</evidence>
<name>A0A9D1SQW6_9CLOT</name>
<keyword evidence="8" id="KW-0282">Flagellum</keyword>
<dbReference type="GO" id="GO:0006605">
    <property type="term" value="P:protein targeting"/>
    <property type="evidence" value="ECO:0007669"/>
    <property type="project" value="InterPro"/>
</dbReference>
<feature type="transmembrane region" description="Helical" evidence="7">
    <location>
        <begin position="233"/>
        <end position="254"/>
    </location>
</feature>
<feature type="transmembrane region" description="Helical" evidence="7">
    <location>
        <begin position="77"/>
        <end position="103"/>
    </location>
</feature>
<dbReference type="GO" id="GO:0005886">
    <property type="term" value="C:plasma membrane"/>
    <property type="evidence" value="ECO:0007669"/>
    <property type="project" value="UniProtKB-SubCell"/>
</dbReference>
<feature type="transmembrane region" description="Helical" evidence="7">
    <location>
        <begin position="20"/>
        <end position="40"/>
    </location>
</feature>
<evidence type="ECO:0000256" key="4">
    <source>
        <dbReference type="ARBA" id="ARBA00022692"/>
    </source>
</evidence>
<evidence type="ECO:0000256" key="2">
    <source>
        <dbReference type="ARBA" id="ARBA00009772"/>
    </source>
</evidence>
<sequence length="260" mass="28043">MIDAVLQSFPKYFPEINNALGAGIFIFARVLGFVRFAPVLNRKEIPGMIKISFALILTIILTMTVETGPAPKGTSLILGIILNIAGGMMIGFIANCIVSAIAAAGDMINMQMGLSSAMVLDPTAGAQVSILGNFFGLLAVILFIDVGGVYWLVNALHRSFEIFPVYATAIPMDRLINKEYLVTITSNVLYIGLQIASPVLLATLGQDLILGIISKTAPQVNVFQLSFLFKPVLGAAILLWIMPIIVNVINDYFISFAKIF</sequence>
<dbReference type="Proteomes" id="UP000886748">
    <property type="component" value="Unassembled WGS sequence"/>
</dbReference>
<comment type="caution">
    <text evidence="8">The sequence shown here is derived from an EMBL/GenBank/DDBJ whole genome shotgun (WGS) entry which is preliminary data.</text>
</comment>
<dbReference type="PANTHER" id="PTHR30065">
    <property type="entry name" value="FLAGELLAR BIOSYNTHETIC PROTEIN FLIR"/>
    <property type="match status" value="1"/>
</dbReference>
<protein>
    <submittedName>
        <fullName evidence="8">Flagellar biosynthetic protein FliR</fullName>
    </submittedName>
</protein>
<dbReference type="PANTHER" id="PTHR30065:SF1">
    <property type="entry name" value="SURFACE PRESENTATION OF ANTIGENS PROTEIN SPAR"/>
    <property type="match status" value="1"/>
</dbReference>
<reference evidence="8" key="1">
    <citation type="submission" date="2020-10" db="EMBL/GenBank/DDBJ databases">
        <authorList>
            <person name="Gilroy R."/>
        </authorList>
    </citation>
    <scope>NUCLEOTIDE SEQUENCE</scope>
    <source>
        <strain evidence="8">CHK154-7741</strain>
    </source>
</reference>
<organism evidence="8 9">
    <name type="scientific">Candidatus Limenecus avicola</name>
    <dbReference type="NCBI Taxonomy" id="2840847"/>
    <lineage>
        <taxon>Bacteria</taxon>
        <taxon>Bacillati</taxon>
        <taxon>Bacillota</taxon>
        <taxon>Clostridia</taxon>
        <taxon>Eubacteriales</taxon>
        <taxon>Clostridiaceae</taxon>
        <taxon>Clostridiaceae incertae sedis</taxon>
        <taxon>Candidatus Limenecus</taxon>
    </lineage>
</organism>
<evidence type="ECO:0000256" key="7">
    <source>
        <dbReference type="SAM" id="Phobius"/>
    </source>
</evidence>
<dbReference type="InterPro" id="IPR002010">
    <property type="entry name" value="T3SS_IM_R"/>
</dbReference>
<proteinExistence type="inferred from homology"/>
<evidence type="ECO:0000313" key="9">
    <source>
        <dbReference type="Proteomes" id="UP000886748"/>
    </source>
</evidence>
<keyword evidence="5 7" id="KW-1133">Transmembrane helix</keyword>
<comment type="subcellular location">
    <subcellularLocation>
        <location evidence="1">Cell membrane</location>
        <topology evidence="1">Multi-pass membrane protein</topology>
    </subcellularLocation>
</comment>
<keyword evidence="4 7" id="KW-0812">Transmembrane</keyword>
<evidence type="ECO:0000256" key="6">
    <source>
        <dbReference type="ARBA" id="ARBA00023136"/>
    </source>
</evidence>
<dbReference type="EMBL" id="DVOD01000021">
    <property type="protein sequence ID" value="HIU92095.1"/>
    <property type="molecule type" value="Genomic_DNA"/>
</dbReference>
<dbReference type="Pfam" id="PF01311">
    <property type="entry name" value="Bac_export_1"/>
    <property type="match status" value="1"/>
</dbReference>
<feature type="transmembrane region" description="Helical" evidence="7">
    <location>
        <begin position="124"/>
        <end position="153"/>
    </location>
</feature>
<keyword evidence="8" id="KW-0969">Cilium</keyword>
<comment type="similarity">
    <text evidence="2">Belongs to the FliR/MopE/SpaR family.</text>
</comment>
<keyword evidence="8" id="KW-0966">Cell projection</keyword>
<dbReference type="AlphaFoldDB" id="A0A9D1SQW6"/>
<dbReference type="PRINTS" id="PR00953">
    <property type="entry name" value="TYPE3IMRPROT"/>
</dbReference>
<gene>
    <name evidence="8" type="ORF">IAD26_03050</name>
</gene>
<evidence type="ECO:0000256" key="3">
    <source>
        <dbReference type="ARBA" id="ARBA00022475"/>
    </source>
</evidence>
<feature type="transmembrane region" description="Helical" evidence="7">
    <location>
        <begin position="47"/>
        <end position="65"/>
    </location>
</feature>
<reference evidence="8" key="2">
    <citation type="journal article" date="2021" name="PeerJ">
        <title>Extensive microbial diversity within the chicken gut microbiome revealed by metagenomics and culture.</title>
        <authorList>
            <person name="Gilroy R."/>
            <person name="Ravi A."/>
            <person name="Getino M."/>
            <person name="Pursley I."/>
            <person name="Horton D.L."/>
            <person name="Alikhan N.F."/>
            <person name="Baker D."/>
            <person name="Gharbi K."/>
            <person name="Hall N."/>
            <person name="Watson M."/>
            <person name="Adriaenssens E.M."/>
            <person name="Foster-Nyarko E."/>
            <person name="Jarju S."/>
            <person name="Secka A."/>
            <person name="Antonio M."/>
            <person name="Oren A."/>
            <person name="Chaudhuri R.R."/>
            <person name="La Ragione R."/>
            <person name="Hildebrand F."/>
            <person name="Pallen M.J."/>
        </authorList>
    </citation>
    <scope>NUCLEOTIDE SEQUENCE</scope>
    <source>
        <strain evidence="8">CHK154-7741</strain>
    </source>
</reference>
<keyword evidence="6 7" id="KW-0472">Membrane</keyword>